<proteinExistence type="inferred from homology"/>
<comment type="subcellular location">
    <subcellularLocation>
        <location evidence="5">Cytoplasm</location>
    </subcellularLocation>
</comment>
<dbReference type="GO" id="GO:0008984">
    <property type="term" value="F:protein-glutamate methylesterase activity"/>
    <property type="evidence" value="ECO:0007669"/>
    <property type="project" value="UniProtKB-UniRule"/>
</dbReference>
<accession>A0A143BQ93</accession>
<dbReference type="InterPro" id="IPR035909">
    <property type="entry name" value="CheB_C"/>
</dbReference>
<keyword evidence="1 5" id="KW-0963">Cytoplasm</keyword>
<dbReference type="EC" id="3.1.1.61" evidence="5"/>
<dbReference type="SUPFAM" id="SSF52172">
    <property type="entry name" value="CheY-like"/>
    <property type="match status" value="1"/>
</dbReference>
<dbReference type="Gene3D" id="3.40.50.2300">
    <property type="match status" value="1"/>
</dbReference>
<dbReference type="GO" id="GO:0006935">
    <property type="term" value="P:chemotaxis"/>
    <property type="evidence" value="ECO:0007669"/>
    <property type="project" value="UniProtKB-UniRule"/>
</dbReference>
<feature type="domain" description="Response regulatory" evidence="8">
    <location>
        <begin position="19"/>
        <end position="137"/>
    </location>
</feature>
<dbReference type="GO" id="GO:0000156">
    <property type="term" value="F:phosphorelay response regulator activity"/>
    <property type="evidence" value="ECO:0007669"/>
    <property type="project" value="InterPro"/>
</dbReference>
<name>A0A143BQ93_9BACT</name>
<evidence type="ECO:0000256" key="4">
    <source>
        <dbReference type="ARBA" id="ARBA00048267"/>
    </source>
</evidence>
<comment type="catalytic activity">
    <reaction evidence="4 5">
        <text>[protein]-L-glutamate 5-O-methyl ester + H2O = L-glutamyl-[protein] + methanol + H(+)</text>
        <dbReference type="Rhea" id="RHEA:23236"/>
        <dbReference type="Rhea" id="RHEA-COMP:10208"/>
        <dbReference type="Rhea" id="RHEA-COMP:10311"/>
        <dbReference type="ChEBI" id="CHEBI:15377"/>
        <dbReference type="ChEBI" id="CHEBI:15378"/>
        <dbReference type="ChEBI" id="CHEBI:17790"/>
        <dbReference type="ChEBI" id="CHEBI:29973"/>
        <dbReference type="ChEBI" id="CHEBI:82795"/>
        <dbReference type="EC" id="3.1.1.61"/>
    </reaction>
</comment>
<dbReference type="PANTHER" id="PTHR42872:SF6">
    <property type="entry name" value="PROTEIN-GLUTAMATE METHYLESTERASE_PROTEIN-GLUTAMINE GLUTAMINASE"/>
    <property type="match status" value="1"/>
</dbReference>
<feature type="active site" evidence="5 6">
    <location>
        <position position="214"/>
    </location>
</feature>
<dbReference type="PROSITE" id="PS50110">
    <property type="entry name" value="RESPONSE_REGULATORY"/>
    <property type="match status" value="1"/>
</dbReference>
<evidence type="ECO:0000256" key="1">
    <source>
        <dbReference type="ARBA" id="ARBA00022490"/>
    </source>
</evidence>
<evidence type="ECO:0000313" key="10">
    <source>
        <dbReference type="EMBL" id="AMW06660.1"/>
    </source>
</evidence>
<dbReference type="STRING" id="1379270.GEMMAAP_07705"/>
<dbReference type="NCBIfam" id="NF001965">
    <property type="entry name" value="PRK00742.1"/>
    <property type="match status" value="1"/>
</dbReference>
<dbReference type="InterPro" id="IPR008248">
    <property type="entry name" value="CheB-like"/>
</dbReference>
<keyword evidence="3 5" id="KW-0378">Hydrolase</keyword>
<evidence type="ECO:0000259" key="9">
    <source>
        <dbReference type="PROSITE" id="PS50122"/>
    </source>
</evidence>
<dbReference type="InterPro" id="IPR001789">
    <property type="entry name" value="Sig_transdc_resp-reg_receiver"/>
</dbReference>
<dbReference type="InterPro" id="IPR000673">
    <property type="entry name" value="Sig_transdc_resp-reg_Me-estase"/>
</dbReference>
<evidence type="ECO:0000313" key="11">
    <source>
        <dbReference type="Proteomes" id="UP000076404"/>
    </source>
</evidence>
<comment type="PTM">
    <text evidence="5">Phosphorylated by CheA. Phosphorylation of the N-terminal regulatory domain activates the methylesterase activity.</text>
</comment>
<protein>
    <recommendedName>
        <fullName evidence="5">Protein-glutamate methylesterase/protein-glutamine glutaminase</fullName>
        <ecNumber evidence="5">3.1.1.61</ecNumber>
        <ecNumber evidence="5">3.5.1.44</ecNumber>
    </recommendedName>
</protein>
<organism evidence="10 11">
    <name type="scientific">Gemmatimonas phototrophica</name>
    <dbReference type="NCBI Taxonomy" id="1379270"/>
    <lineage>
        <taxon>Bacteria</taxon>
        <taxon>Pseudomonadati</taxon>
        <taxon>Gemmatimonadota</taxon>
        <taxon>Gemmatimonadia</taxon>
        <taxon>Gemmatimonadales</taxon>
        <taxon>Gemmatimonadaceae</taxon>
        <taxon>Gemmatimonas</taxon>
    </lineage>
</organism>
<comment type="function">
    <text evidence="5">Involved in chemotaxis. Part of a chemotaxis signal transduction system that modulates chemotaxis in response to various stimuli. Catalyzes the demethylation of specific methylglutamate residues introduced into the chemoreceptors (methyl-accepting chemotaxis proteins or MCP) by CheR. Also mediates the irreversible deamidation of specific glutamine residues to glutamic acid.</text>
</comment>
<dbReference type="Pfam" id="PF01339">
    <property type="entry name" value="CheB_methylest"/>
    <property type="match status" value="1"/>
</dbReference>
<dbReference type="GO" id="GO:0050568">
    <property type="term" value="F:protein-glutamine glutaminase activity"/>
    <property type="evidence" value="ECO:0007669"/>
    <property type="project" value="UniProtKB-UniRule"/>
</dbReference>
<dbReference type="EMBL" id="CP011454">
    <property type="protein sequence ID" value="AMW06660.1"/>
    <property type="molecule type" value="Genomic_DNA"/>
</dbReference>
<reference evidence="10 11" key="1">
    <citation type="journal article" date="2014" name="Proc. Natl. Acad. Sci. U.S.A.">
        <title>Functional type 2 photosynthetic reaction centers found in the rare bacterial phylum Gemmatimonadetes.</title>
        <authorList>
            <person name="Zeng Y."/>
            <person name="Feng F."/>
            <person name="Medova H."/>
            <person name="Dean J."/>
            <person name="Koblizek M."/>
        </authorList>
    </citation>
    <scope>NUCLEOTIDE SEQUENCE [LARGE SCALE GENOMIC DNA]</scope>
    <source>
        <strain evidence="10 11">AP64</strain>
    </source>
</reference>
<evidence type="ECO:0000259" key="8">
    <source>
        <dbReference type="PROSITE" id="PS50110"/>
    </source>
</evidence>
<dbReference type="Gene3D" id="3.40.50.180">
    <property type="entry name" value="Methylesterase CheB, C-terminal domain"/>
    <property type="match status" value="1"/>
</dbReference>
<dbReference type="GO" id="GO:0005737">
    <property type="term" value="C:cytoplasm"/>
    <property type="evidence" value="ECO:0007669"/>
    <property type="project" value="UniProtKB-SubCell"/>
</dbReference>
<feature type="active site" evidence="5 6">
    <location>
        <position position="310"/>
    </location>
</feature>
<sequence length="378" mass="38803">MSSCEPGFGAASPRDPRRTVLVVDDSAFMRKLVSEVVESSGEFRVVGTARDGQDALKQVATLNPDLVTLDVDMPGLDGLAALEFLMRDHPRPVVMLSAGGSDGGADATLRALERGAVDFVRKPSGAISLDLDLVQEQLLQALRAAATVQVTSHPLLASGHTPAPPRAVPAQIPLAGAPARVVCIAASTGGPAALAQLLPALPAWNDTAVLIVQHMPPGFTGSFARRLDAASALTVHEATDGAPLRAGHAYVAPGGLHLRVQGPREVPRLVLSNDPSVWGVRPAADPLFHSAASVYGAQAVGLVLTGMGRDGAEGLRAIRTAGGRGIVQDHASAIVPGMPDAARQLAGADAVASLQDLAAVVVAQVDALQQRPPLQESA</sequence>
<evidence type="ECO:0000256" key="2">
    <source>
        <dbReference type="ARBA" id="ARBA00022500"/>
    </source>
</evidence>
<feature type="modified residue" description="4-aspartylphosphate" evidence="5 7">
    <location>
        <position position="70"/>
    </location>
</feature>
<dbReference type="KEGG" id="gph:GEMMAAP_07705"/>
<dbReference type="Pfam" id="PF00072">
    <property type="entry name" value="Response_reg"/>
    <property type="match status" value="1"/>
</dbReference>
<dbReference type="SUPFAM" id="SSF52738">
    <property type="entry name" value="Methylesterase CheB, C-terminal domain"/>
    <property type="match status" value="1"/>
</dbReference>
<dbReference type="CDD" id="cd17541">
    <property type="entry name" value="REC_CheB-like"/>
    <property type="match status" value="1"/>
</dbReference>
<evidence type="ECO:0000256" key="6">
    <source>
        <dbReference type="PROSITE-ProRule" id="PRU00050"/>
    </source>
</evidence>
<reference evidence="10 11" key="2">
    <citation type="journal article" date="2016" name="Environ. Microbiol. Rep.">
        <title>Metagenomic evidence for the presence of phototrophic Gemmatimonadetes bacteria in diverse environments.</title>
        <authorList>
            <person name="Zeng Y."/>
            <person name="Baumbach J."/>
            <person name="Barbosa E.G."/>
            <person name="Azevedo V."/>
            <person name="Zhang C."/>
            <person name="Koblizek M."/>
        </authorList>
    </citation>
    <scope>NUCLEOTIDE SEQUENCE [LARGE SCALE GENOMIC DNA]</scope>
    <source>
        <strain evidence="10 11">AP64</strain>
    </source>
</reference>
<dbReference type="SMART" id="SM00448">
    <property type="entry name" value="REC"/>
    <property type="match status" value="1"/>
</dbReference>
<dbReference type="PANTHER" id="PTHR42872">
    <property type="entry name" value="PROTEIN-GLUTAMATE METHYLESTERASE/PROTEIN-GLUTAMINE GLUTAMINASE"/>
    <property type="match status" value="1"/>
</dbReference>
<evidence type="ECO:0000256" key="3">
    <source>
        <dbReference type="ARBA" id="ARBA00022801"/>
    </source>
</evidence>
<evidence type="ECO:0000256" key="5">
    <source>
        <dbReference type="HAMAP-Rule" id="MF_00099"/>
    </source>
</evidence>
<dbReference type="Proteomes" id="UP000076404">
    <property type="component" value="Chromosome"/>
</dbReference>
<gene>
    <name evidence="5" type="primary">cheB</name>
    <name evidence="10" type="ORF">GEMMAAP_07705</name>
</gene>
<dbReference type="CDD" id="cd16432">
    <property type="entry name" value="CheB_Rec"/>
    <property type="match status" value="1"/>
</dbReference>
<comment type="domain">
    <text evidence="5">Contains a C-terminal catalytic domain, and an N-terminal region which modulates catalytic activity.</text>
</comment>
<keyword evidence="11" id="KW-1185">Reference proteome</keyword>
<dbReference type="AlphaFoldDB" id="A0A143BQ93"/>
<keyword evidence="2 5" id="KW-0145">Chemotaxis</keyword>
<comment type="catalytic activity">
    <reaction evidence="5">
        <text>L-glutaminyl-[protein] + H2O = L-glutamyl-[protein] + NH4(+)</text>
        <dbReference type="Rhea" id="RHEA:16441"/>
        <dbReference type="Rhea" id="RHEA-COMP:10207"/>
        <dbReference type="Rhea" id="RHEA-COMP:10208"/>
        <dbReference type="ChEBI" id="CHEBI:15377"/>
        <dbReference type="ChEBI" id="CHEBI:28938"/>
        <dbReference type="ChEBI" id="CHEBI:29973"/>
        <dbReference type="ChEBI" id="CHEBI:30011"/>
        <dbReference type="EC" id="3.5.1.44"/>
    </reaction>
</comment>
<feature type="domain" description="CheB-type methylesterase" evidence="9">
    <location>
        <begin position="173"/>
        <end position="368"/>
    </location>
</feature>
<dbReference type="InterPro" id="IPR011006">
    <property type="entry name" value="CheY-like_superfamily"/>
</dbReference>
<comment type="similarity">
    <text evidence="5">Belongs to the CheB family.</text>
</comment>
<keyword evidence="5 7" id="KW-0597">Phosphoprotein</keyword>
<dbReference type="PROSITE" id="PS50122">
    <property type="entry name" value="CHEB"/>
    <property type="match status" value="1"/>
</dbReference>
<dbReference type="EC" id="3.5.1.44" evidence="5"/>
<dbReference type="HAMAP" id="MF_00099">
    <property type="entry name" value="CheB_chemtxs"/>
    <property type="match status" value="1"/>
</dbReference>
<evidence type="ECO:0000256" key="7">
    <source>
        <dbReference type="PROSITE-ProRule" id="PRU00169"/>
    </source>
</evidence>
<dbReference type="eggNOG" id="COG2201">
    <property type="taxonomic scope" value="Bacteria"/>
</dbReference>
<dbReference type="PIRSF" id="PIRSF000876">
    <property type="entry name" value="RR_chemtxs_CheB"/>
    <property type="match status" value="1"/>
</dbReference>
<feature type="active site" evidence="5 6">
    <location>
        <position position="187"/>
    </location>
</feature>